<sequence>MRFLARVLSMICLVFAVIAGLVDAIQSVAAGQLVLTSLLASWSTNSSDTFAMLERLVVDNLPDWVWDPVLIWLLDQPAFAVFLGFSLLFYLLGYRRRRPAGRFAA</sequence>
<dbReference type="RefSeq" id="WP_066183160.1">
    <property type="nucleotide sequence ID" value="NZ_LQZT01000048.1"/>
</dbReference>
<keyword evidence="3" id="KW-1185">Reference proteome</keyword>
<reference evidence="2 3" key="1">
    <citation type="submission" date="2015-12" db="EMBL/GenBank/DDBJ databases">
        <authorList>
            <person name="Shamseldin A."/>
            <person name="Moawad H."/>
            <person name="Abd El-Rahim W.M."/>
            <person name="Sadowsky M.J."/>
        </authorList>
    </citation>
    <scope>NUCLEOTIDE SEQUENCE [LARGE SCALE GENOMIC DNA]</scope>
    <source>
        <strain evidence="2 3">JC234</strain>
    </source>
</reference>
<dbReference type="OrthoDB" id="7679120at2"/>
<organism evidence="2 3">
    <name type="scientific">Hoeflea olei</name>
    <dbReference type="NCBI Taxonomy" id="1480615"/>
    <lineage>
        <taxon>Bacteria</taxon>
        <taxon>Pseudomonadati</taxon>
        <taxon>Pseudomonadota</taxon>
        <taxon>Alphaproteobacteria</taxon>
        <taxon>Hyphomicrobiales</taxon>
        <taxon>Rhizobiaceae</taxon>
        <taxon>Hoeflea</taxon>
    </lineage>
</organism>
<comment type="caution">
    <text evidence="2">The sequence shown here is derived from an EMBL/GenBank/DDBJ whole genome shotgun (WGS) entry which is preliminary data.</text>
</comment>
<dbReference type="Proteomes" id="UP000094795">
    <property type="component" value="Unassembled WGS sequence"/>
</dbReference>
<name>A0A1C1YRK0_9HYPH</name>
<accession>A0A1C1YRK0</accession>
<evidence type="ECO:0000256" key="1">
    <source>
        <dbReference type="SAM" id="Phobius"/>
    </source>
</evidence>
<dbReference type="EMBL" id="LQZT01000048">
    <property type="protein sequence ID" value="OCW55990.1"/>
    <property type="molecule type" value="Genomic_DNA"/>
</dbReference>
<protein>
    <submittedName>
        <fullName evidence="2">Uncharacterized protein</fullName>
    </submittedName>
</protein>
<evidence type="ECO:0000313" key="3">
    <source>
        <dbReference type="Proteomes" id="UP000094795"/>
    </source>
</evidence>
<keyword evidence="1" id="KW-0472">Membrane</keyword>
<feature type="transmembrane region" description="Helical" evidence="1">
    <location>
        <begin position="69"/>
        <end position="92"/>
    </location>
</feature>
<proteinExistence type="predicted"/>
<dbReference type="AlphaFoldDB" id="A0A1C1YRK0"/>
<keyword evidence="1" id="KW-0812">Transmembrane</keyword>
<evidence type="ECO:0000313" key="2">
    <source>
        <dbReference type="EMBL" id="OCW55990.1"/>
    </source>
</evidence>
<keyword evidence="1" id="KW-1133">Transmembrane helix</keyword>
<gene>
    <name evidence="2" type="ORF">AWJ14_12280</name>
</gene>